<accession>V5T742</accession>
<dbReference type="InterPro" id="IPR023574">
    <property type="entry name" value="Ribosomal_uL4_dom_sf"/>
</dbReference>
<sequence length="207" mass="22673">MTQLDVYQQTGTKNGTTEVKAEVFGIEPNNHVVADAVIMQQASLRRGTHAVKNRSAVRGGGRKPWRQKGTGRARQGSIRAPQWRGGGVVFGPTPRSYAYKLPRKVARLALKSVLSQKVADQEMIVVDSLDFDKPSTKTFKQLLDKLEAKGRTLVVVESGNDNAILSARNIDKVKAITVENVNVLDVINNQQMIVTQKALAKIEEALG</sequence>
<dbReference type="HOGENOM" id="CLU_041575_5_2_9"/>
<dbReference type="GO" id="GO:0003735">
    <property type="term" value="F:structural constituent of ribosome"/>
    <property type="evidence" value="ECO:0007669"/>
    <property type="project" value="InterPro"/>
</dbReference>
<evidence type="ECO:0000256" key="4">
    <source>
        <dbReference type="ARBA" id="ARBA00023274"/>
    </source>
</evidence>
<keyword evidence="6" id="KW-0699">rRNA-binding</keyword>
<dbReference type="NCBIfam" id="TIGR03953">
    <property type="entry name" value="rplD_bact"/>
    <property type="match status" value="1"/>
</dbReference>
<organism evidence="8">
    <name type="scientific">Bombilactobacillus mellis</name>
    <dbReference type="NCBI Taxonomy" id="1218508"/>
    <lineage>
        <taxon>Bacteria</taxon>
        <taxon>Bacillati</taxon>
        <taxon>Bacillota</taxon>
        <taxon>Bacilli</taxon>
        <taxon>Lactobacillales</taxon>
        <taxon>Lactobacillaceae</taxon>
        <taxon>Bombilactobacillus</taxon>
    </lineage>
</organism>
<comment type="subunit">
    <text evidence="2 6">Part of the 50S ribosomal subunit.</text>
</comment>
<dbReference type="OrthoDB" id="9803201at2"/>
<evidence type="ECO:0000256" key="6">
    <source>
        <dbReference type="HAMAP-Rule" id="MF_01328"/>
    </source>
</evidence>
<keyword evidence="6" id="KW-0694">RNA-binding</keyword>
<comment type="function">
    <text evidence="6">Forms part of the polypeptide exit tunnel.</text>
</comment>
<dbReference type="Proteomes" id="UP000033695">
    <property type="component" value="Unassembled WGS sequence"/>
</dbReference>
<dbReference type="EMBL" id="KC790001">
    <property type="protein sequence ID" value="AHB59841.1"/>
    <property type="molecule type" value="Genomic_DNA"/>
</dbReference>
<evidence type="ECO:0000256" key="5">
    <source>
        <dbReference type="ARBA" id="ARBA00035244"/>
    </source>
</evidence>
<dbReference type="GO" id="GO:0019843">
    <property type="term" value="F:rRNA binding"/>
    <property type="evidence" value="ECO:0007669"/>
    <property type="project" value="UniProtKB-UniRule"/>
</dbReference>
<name>V5T742_9LACO</name>
<proteinExistence type="inferred from homology"/>
<dbReference type="STRING" id="1218508.JG29_03380"/>
<evidence type="ECO:0000313" key="8">
    <source>
        <dbReference type="EMBL" id="AHB59841.1"/>
    </source>
</evidence>
<feature type="compositionally biased region" description="Basic residues" evidence="7">
    <location>
        <begin position="60"/>
        <end position="71"/>
    </location>
</feature>
<evidence type="ECO:0000256" key="7">
    <source>
        <dbReference type="SAM" id="MobiDB-lite"/>
    </source>
</evidence>
<evidence type="ECO:0000256" key="2">
    <source>
        <dbReference type="ARBA" id="ARBA00011838"/>
    </source>
</evidence>
<protein>
    <recommendedName>
        <fullName evidence="5 6">Large ribosomal subunit protein uL4</fullName>
    </recommendedName>
</protein>
<reference evidence="8" key="1">
    <citation type="journal article" date="2013" name="BMC Microbiol.">
        <title>Proteins of novel lactic acid bacteria from Apis mellifera mellifera: an insight into the production of known extra-cellular proteins during microbial stress.</title>
        <authorList>
            <person name="Butler E."/>
            <person name="Alsterfjord M."/>
            <person name="Olofsson T.C."/>
            <person name="Karlsson C."/>
            <person name="Malmstrom J."/>
            <person name="Vasquez A."/>
        </authorList>
    </citation>
    <scope>NUCLEOTIDE SEQUENCE</scope>
    <source>
        <strain evidence="8">Hon2N</strain>
    </source>
</reference>
<dbReference type="Gene3D" id="3.40.1370.10">
    <property type="match status" value="1"/>
</dbReference>
<comment type="function">
    <text evidence="6">One of the primary rRNA binding proteins, this protein initially binds near the 5'-end of the 23S rRNA. It is important during the early stages of 50S assembly. It makes multiple contacts with different domains of the 23S rRNA in the assembled 50S subunit and ribosome.</text>
</comment>
<evidence type="ECO:0000313" key="9">
    <source>
        <dbReference type="EMBL" id="KJY51289.1"/>
    </source>
</evidence>
<dbReference type="PATRIC" id="fig|1218508.4.peg.346"/>
<dbReference type="AlphaFoldDB" id="V5T742"/>
<comment type="similarity">
    <text evidence="1 6">Belongs to the universal ribosomal protein uL4 family.</text>
</comment>
<evidence type="ECO:0000256" key="1">
    <source>
        <dbReference type="ARBA" id="ARBA00010528"/>
    </source>
</evidence>
<feature type="region of interest" description="Disordered" evidence="7">
    <location>
        <begin position="54"/>
        <end position="74"/>
    </location>
</feature>
<keyword evidence="4 6" id="KW-0687">Ribonucleoprotein</keyword>
<dbReference type="HAMAP" id="MF_01328_B">
    <property type="entry name" value="Ribosomal_uL4_B"/>
    <property type="match status" value="1"/>
</dbReference>
<dbReference type="EMBL" id="JXBZ01000002">
    <property type="protein sequence ID" value="KJY51289.1"/>
    <property type="molecule type" value="Genomic_DNA"/>
</dbReference>
<evidence type="ECO:0000313" key="10">
    <source>
        <dbReference type="Proteomes" id="UP000033695"/>
    </source>
</evidence>
<dbReference type="PANTHER" id="PTHR10746">
    <property type="entry name" value="50S RIBOSOMAL PROTEIN L4"/>
    <property type="match status" value="1"/>
</dbReference>
<dbReference type="PANTHER" id="PTHR10746:SF6">
    <property type="entry name" value="LARGE RIBOSOMAL SUBUNIT PROTEIN UL4M"/>
    <property type="match status" value="1"/>
</dbReference>
<keyword evidence="3 6" id="KW-0689">Ribosomal protein</keyword>
<keyword evidence="10" id="KW-1185">Reference proteome</keyword>
<evidence type="ECO:0000256" key="3">
    <source>
        <dbReference type="ARBA" id="ARBA00022980"/>
    </source>
</evidence>
<reference evidence="9 10" key="2">
    <citation type="submission" date="2014-12" db="EMBL/GenBank/DDBJ databases">
        <title>Comparative genomics of the lactic acid bacteria isolated from the honey bee gut.</title>
        <authorList>
            <person name="Ellegaard K.M."/>
            <person name="Tamarit D."/>
            <person name="Javelind E."/>
            <person name="Olofsson T."/>
            <person name="Andersson S.G."/>
            <person name="Vasquez A."/>
        </authorList>
    </citation>
    <scope>NUCLEOTIDE SEQUENCE [LARGE SCALE GENOMIC DNA]</scope>
    <source>
        <strain evidence="9 10">Hon2</strain>
    </source>
</reference>
<dbReference type="RefSeq" id="WP_045922229.1">
    <property type="nucleotide sequence ID" value="NZ_JAAEDY010000002.1"/>
</dbReference>
<dbReference type="GO" id="GO:0005840">
    <property type="term" value="C:ribosome"/>
    <property type="evidence" value="ECO:0007669"/>
    <property type="project" value="UniProtKB-KW"/>
</dbReference>
<dbReference type="InterPro" id="IPR002136">
    <property type="entry name" value="Ribosomal_uL4"/>
</dbReference>
<dbReference type="SUPFAM" id="SSF52166">
    <property type="entry name" value="Ribosomal protein L4"/>
    <property type="match status" value="1"/>
</dbReference>
<dbReference type="GO" id="GO:0006412">
    <property type="term" value="P:translation"/>
    <property type="evidence" value="ECO:0007669"/>
    <property type="project" value="UniProtKB-UniRule"/>
</dbReference>
<dbReference type="Pfam" id="PF00573">
    <property type="entry name" value="Ribosomal_L4"/>
    <property type="match status" value="1"/>
</dbReference>
<gene>
    <name evidence="6 9" type="primary">rplD</name>
    <name evidence="9" type="ORF">JG29_03380</name>
</gene>
<dbReference type="GO" id="GO:1990904">
    <property type="term" value="C:ribonucleoprotein complex"/>
    <property type="evidence" value="ECO:0007669"/>
    <property type="project" value="UniProtKB-KW"/>
</dbReference>
<dbReference type="InterPro" id="IPR013005">
    <property type="entry name" value="Ribosomal_uL4-like"/>
</dbReference>